<keyword evidence="3" id="KW-0520">NAD</keyword>
<keyword evidence="5" id="KW-1185">Reference proteome</keyword>
<dbReference type="EC" id="1.1.1.262" evidence="4"/>
<keyword evidence="1" id="KW-0479">Metal-binding</keyword>
<dbReference type="STRING" id="1581557.BN1208_0354"/>
<dbReference type="Pfam" id="PF04166">
    <property type="entry name" value="PdxA"/>
    <property type="match status" value="1"/>
</dbReference>
<dbReference type="GO" id="GO:0008615">
    <property type="term" value="P:pyridoxine biosynthetic process"/>
    <property type="evidence" value="ECO:0007669"/>
    <property type="project" value="TreeGrafter"/>
</dbReference>
<evidence type="ECO:0000256" key="2">
    <source>
        <dbReference type="ARBA" id="ARBA00023002"/>
    </source>
</evidence>
<reference evidence="5" key="1">
    <citation type="submission" date="2014-12" db="EMBL/GenBank/DDBJ databases">
        <authorList>
            <person name="Salcher M.M."/>
        </authorList>
    </citation>
    <scope>NUCLEOTIDE SEQUENCE [LARGE SCALE GENOMIC DNA]</scope>
    <source>
        <strain evidence="5">MMS-10A-171</strain>
    </source>
</reference>
<dbReference type="HOGENOM" id="CLU_040168_1_0_4"/>
<keyword evidence="2 4" id="KW-0560">Oxidoreductase</keyword>
<accession>A0A0D6EVE7</accession>
<sequence length="327" mass="35794">MTSFKPHIVISSGEPSGIGLDLCVLLSTKKFPAFITVVGDKNALADRAAQLNKSITFYENTSIEHKGDHSLSIHHIPACENIQTGLLNPKNNQYVIDVLNFALDGCLNKSFDALVTAPIHKSIINESQPFTGHTEYIAHYTDTKNEVMMLTSKTMKVALVTTHVPLSQVSRLITSEKLEQTLRTIHRDLIHRFKINSPKIFVAGLNPHAGENGILGLEEINILTPVINKLKLEGMLIEGPLPADTLFTEKYIQKADCFLAMYHDQGLAVFKHANFGLGVNVTLGLPIIRTSVDHGTAIDLAGVGNIDPNSFYSAIDLAIDLAQKSHV</sequence>
<protein>
    <submittedName>
        <fullName evidence="4">4-hydroxy-L-threonine phosphate dehydrogenase, NAD-dependent</fullName>
        <ecNumber evidence="4">1.1.1.262</ecNumber>
    </submittedName>
</protein>
<dbReference type="NCBIfam" id="TIGR00557">
    <property type="entry name" value="pdxA"/>
    <property type="match status" value="1"/>
</dbReference>
<dbReference type="PANTHER" id="PTHR30004:SF5">
    <property type="entry name" value="4-HYDROXYTHREONINE-4-PHOSPHATE DEHYDROGENASE"/>
    <property type="match status" value="1"/>
</dbReference>
<dbReference type="GO" id="GO:0046872">
    <property type="term" value="F:metal ion binding"/>
    <property type="evidence" value="ECO:0007669"/>
    <property type="project" value="UniProtKB-KW"/>
</dbReference>
<dbReference type="GO" id="GO:0051287">
    <property type="term" value="F:NAD binding"/>
    <property type="evidence" value="ECO:0007669"/>
    <property type="project" value="InterPro"/>
</dbReference>
<gene>
    <name evidence="4" type="primary">pdxA</name>
    <name evidence="4" type="ORF">BN1208_0354</name>
</gene>
<dbReference type="PANTHER" id="PTHR30004">
    <property type="entry name" value="4-HYDROXYTHREONINE-4-PHOSPHATE DEHYDROGENASE"/>
    <property type="match status" value="1"/>
</dbReference>
<dbReference type="InterPro" id="IPR005255">
    <property type="entry name" value="PdxA_fam"/>
</dbReference>
<organism evidence="4 5">
    <name type="scientific">Candidatus Methylopumilus planktonicus</name>
    <dbReference type="NCBI Taxonomy" id="1581557"/>
    <lineage>
        <taxon>Bacteria</taxon>
        <taxon>Pseudomonadati</taxon>
        <taxon>Pseudomonadota</taxon>
        <taxon>Betaproteobacteria</taxon>
        <taxon>Nitrosomonadales</taxon>
        <taxon>Methylophilaceae</taxon>
        <taxon>Candidatus Methylopumilus</taxon>
    </lineage>
</organism>
<dbReference type="AlphaFoldDB" id="A0A0D6EVE7"/>
<dbReference type="SUPFAM" id="SSF53659">
    <property type="entry name" value="Isocitrate/Isopropylmalate dehydrogenase-like"/>
    <property type="match status" value="1"/>
</dbReference>
<dbReference type="Proteomes" id="UP000064007">
    <property type="component" value="Chromosome 1"/>
</dbReference>
<dbReference type="KEGG" id="mbat:BN1208_0354"/>
<evidence type="ECO:0000313" key="5">
    <source>
        <dbReference type="Proteomes" id="UP000064007"/>
    </source>
</evidence>
<dbReference type="EMBL" id="LN827929">
    <property type="protein sequence ID" value="CEZ19248.1"/>
    <property type="molecule type" value="Genomic_DNA"/>
</dbReference>
<proteinExistence type="predicted"/>
<evidence type="ECO:0000313" key="4">
    <source>
        <dbReference type="EMBL" id="CEZ19248.1"/>
    </source>
</evidence>
<dbReference type="RefSeq" id="WP_046487279.1">
    <property type="nucleotide sequence ID" value="NZ_CP040980.1"/>
</dbReference>
<evidence type="ECO:0000256" key="3">
    <source>
        <dbReference type="ARBA" id="ARBA00023027"/>
    </source>
</evidence>
<dbReference type="GO" id="GO:0050570">
    <property type="term" value="F:4-hydroxythreonine-4-phosphate dehydrogenase activity"/>
    <property type="evidence" value="ECO:0007669"/>
    <property type="project" value="UniProtKB-EC"/>
</dbReference>
<name>A0A0D6EVE7_9PROT</name>
<dbReference type="OrthoDB" id="9801783at2"/>
<dbReference type="Gene3D" id="3.40.718.10">
    <property type="entry name" value="Isopropylmalate Dehydrogenase"/>
    <property type="match status" value="1"/>
</dbReference>
<evidence type="ECO:0000256" key="1">
    <source>
        <dbReference type="ARBA" id="ARBA00022723"/>
    </source>
</evidence>
<dbReference type="GO" id="GO:0042823">
    <property type="term" value="P:pyridoxal phosphate biosynthetic process"/>
    <property type="evidence" value="ECO:0007669"/>
    <property type="project" value="TreeGrafter"/>
</dbReference>